<dbReference type="PROSITE" id="PS51758">
    <property type="entry name" value="LETM1_RBD"/>
    <property type="match status" value="1"/>
</dbReference>
<proteinExistence type="predicted"/>
<feature type="region of interest" description="Disordered" evidence="8">
    <location>
        <begin position="101"/>
        <end position="121"/>
    </location>
</feature>
<dbReference type="GO" id="GO:0030003">
    <property type="term" value="P:intracellular monoatomic cation homeostasis"/>
    <property type="evidence" value="ECO:0007669"/>
    <property type="project" value="TreeGrafter"/>
</dbReference>
<dbReference type="InterPro" id="IPR033122">
    <property type="entry name" value="LETM1-like_RBD"/>
</dbReference>
<evidence type="ECO:0000256" key="6">
    <source>
        <dbReference type="ARBA" id="ARBA00023136"/>
    </source>
</evidence>
<evidence type="ECO:0000313" key="12">
    <source>
        <dbReference type="Proteomes" id="UP000695562"/>
    </source>
</evidence>
<dbReference type="AlphaFoldDB" id="A0A8J4PMR7"/>
<feature type="region of interest" description="Disordered" evidence="8">
    <location>
        <begin position="494"/>
        <end position="579"/>
    </location>
</feature>
<keyword evidence="2 9" id="KW-0812">Transmembrane</keyword>
<feature type="compositionally biased region" description="Low complexity" evidence="8">
    <location>
        <begin position="507"/>
        <end position="529"/>
    </location>
</feature>
<organism evidence="11 12">
    <name type="scientific">Polysphondylium violaceum</name>
    <dbReference type="NCBI Taxonomy" id="133409"/>
    <lineage>
        <taxon>Eukaryota</taxon>
        <taxon>Amoebozoa</taxon>
        <taxon>Evosea</taxon>
        <taxon>Eumycetozoa</taxon>
        <taxon>Dictyostelia</taxon>
        <taxon>Dictyosteliales</taxon>
        <taxon>Dictyosteliaceae</taxon>
        <taxon>Polysphondylium</taxon>
    </lineage>
</organism>
<comment type="caution">
    <text evidence="11">The sequence shown here is derived from an EMBL/GenBank/DDBJ whole genome shotgun (WGS) entry which is preliminary data.</text>
</comment>
<name>A0A8J4PMR7_9MYCE</name>
<feature type="domain" description="Letm1 RBD" evidence="10">
    <location>
        <begin position="264"/>
        <end position="538"/>
    </location>
</feature>
<keyword evidence="12" id="KW-1185">Reference proteome</keyword>
<keyword evidence="4 9" id="KW-1133">Transmembrane helix</keyword>
<evidence type="ECO:0000256" key="4">
    <source>
        <dbReference type="ARBA" id="ARBA00022989"/>
    </source>
</evidence>
<dbReference type="EMBL" id="AJWJ01000545">
    <property type="protein sequence ID" value="KAF2070089.1"/>
    <property type="molecule type" value="Genomic_DNA"/>
</dbReference>
<evidence type="ECO:0000256" key="3">
    <source>
        <dbReference type="ARBA" id="ARBA00022792"/>
    </source>
</evidence>
<evidence type="ECO:0000256" key="9">
    <source>
        <dbReference type="SAM" id="Phobius"/>
    </source>
</evidence>
<feature type="compositionally biased region" description="Basic and acidic residues" evidence="8">
    <location>
        <begin position="494"/>
        <end position="506"/>
    </location>
</feature>
<dbReference type="PANTHER" id="PTHR14009:SF1">
    <property type="entry name" value="MITOCHONDRIAL PROTON_CALCIUM EXCHANGER PROTEIN"/>
    <property type="match status" value="1"/>
</dbReference>
<evidence type="ECO:0000256" key="7">
    <source>
        <dbReference type="PROSITE-ProRule" id="PRU01094"/>
    </source>
</evidence>
<keyword evidence="3" id="KW-0999">Mitochondrion inner membrane</keyword>
<gene>
    <name evidence="11" type="ORF">CYY_008598</name>
</gene>
<evidence type="ECO:0000256" key="8">
    <source>
        <dbReference type="SAM" id="MobiDB-lite"/>
    </source>
</evidence>
<evidence type="ECO:0000259" key="10">
    <source>
        <dbReference type="PROSITE" id="PS51758"/>
    </source>
</evidence>
<comment type="subcellular location">
    <subcellularLocation>
        <location evidence="1">Mitochondrion inner membrane</location>
        <topology evidence="1">Single-pass membrane protein</topology>
    </subcellularLocation>
</comment>
<feature type="compositionally biased region" description="Low complexity" evidence="8">
    <location>
        <begin position="554"/>
        <end position="571"/>
    </location>
</feature>
<dbReference type="Proteomes" id="UP000695562">
    <property type="component" value="Unassembled WGS sequence"/>
</dbReference>
<dbReference type="Pfam" id="PF07766">
    <property type="entry name" value="LETM1_RBD"/>
    <property type="match status" value="1"/>
</dbReference>
<dbReference type="InterPro" id="IPR044202">
    <property type="entry name" value="LETM1/MDM38-like"/>
</dbReference>
<keyword evidence="5 7" id="KW-0496">Mitochondrion</keyword>
<dbReference type="GO" id="GO:0043022">
    <property type="term" value="F:ribosome binding"/>
    <property type="evidence" value="ECO:0007669"/>
    <property type="project" value="InterPro"/>
</dbReference>
<sequence length="579" mass="65039">MNSMIVHSQTANVAAQVGKLLVQNGLPAMMTSTLTSRKYTHLSSSYNNTNRKLNLVSQQQQQQPKQSKSFINLYNNNNSNIINEINSKHFLNNSSYNRLFSTSTTPPPTDKQDTTATTTTANTTTTTTAAKETAVDKTATIKRKYSEEEDVIVSIEPKPEKGDKKDLMAKIKGVANHYWYGTKLLGKNIGIGIHLIKRIIKGHTLTRRERRLLSQTSADAMRIIPFIIIVLVPFLEFALPIILKFFPNLLPSTYTHENEKLEGKTLRSKGNMSVQAQLKDLLHELSVDSKKNTNSTEFYDFMTKVKMGETVTAEQVLKYSKFFKDDIIMEKITRPQLLSMHRYLAGGSPLTQWYSNEYLKDQIYKKLEKIKQDDILIKKEGLNSLTLEELVDAAIVRGFKVEGYNRKFIEGQLDQWLDLSLNKSLPPSILILSRAFILSPNLSAPEALEDTLEHIPQQILKEVAKELPADLSTEAGVEMAKEKLDELTKEQAEIKVEESQEEKEAAEAAAAAPEKVESTTATTTIPETAQPEREDLKKKSHSVSDDDDIEIHGNGNNNNTNNSATTTTTTTESKNDKQQ</sequence>
<accession>A0A8J4PMR7</accession>
<evidence type="ECO:0000256" key="1">
    <source>
        <dbReference type="ARBA" id="ARBA00004434"/>
    </source>
</evidence>
<reference evidence="11" key="1">
    <citation type="submission" date="2020-01" db="EMBL/GenBank/DDBJ databases">
        <title>Development of genomics and gene disruption for Polysphondylium violaceum indicates a role for the polyketide synthase stlB in stalk morphogenesis.</title>
        <authorList>
            <person name="Narita B."/>
            <person name="Kawabe Y."/>
            <person name="Kin K."/>
            <person name="Saito T."/>
            <person name="Gibbs R."/>
            <person name="Kuspa A."/>
            <person name="Muzny D."/>
            <person name="Queller D."/>
            <person name="Richards S."/>
            <person name="Strassman J."/>
            <person name="Sucgang R."/>
            <person name="Worley K."/>
            <person name="Schaap P."/>
        </authorList>
    </citation>
    <scope>NUCLEOTIDE SEQUENCE</scope>
    <source>
        <strain evidence="11">QSvi11</strain>
    </source>
</reference>
<evidence type="ECO:0000256" key="5">
    <source>
        <dbReference type="ARBA" id="ARBA00023128"/>
    </source>
</evidence>
<protein>
    <recommendedName>
        <fullName evidence="10">Letm1 RBD domain-containing protein</fullName>
    </recommendedName>
</protein>
<evidence type="ECO:0000313" key="11">
    <source>
        <dbReference type="EMBL" id="KAF2070089.1"/>
    </source>
</evidence>
<feature type="transmembrane region" description="Helical" evidence="9">
    <location>
        <begin position="220"/>
        <end position="243"/>
    </location>
</feature>
<keyword evidence="6 9" id="KW-0472">Membrane</keyword>
<dbReference type="OrthoDB" id="275278at2759"/>
<evidence type="ECO:0000256" key="2">
    <source>
        <dbReference type="ARBA" id="ARBA00022692"/>
    </source>
</evidence>
<dbReference type="PANTHER" id="PTHR14009">
    <property type="entry name" value="LEUCINE ZIPPER-EF-HAND CONTAINING TRANSMEMBRANE PROTEIN"/>
    <property type="match status" value="1"/>
</dbReference>
<dbReference type="GO" id="GO:0005743">
    <property type="term" value="C:mitochondrial inner membrane"/>
    <property type="evidence" value="ECO:0007669"/>
    <property type="project" value="UniProtKB-SubCell"/>
</dbReference>